<dbReference type="GO" id="GO:0016787">
    <property type="term" value="F:hydrolase activity"/>
    <property type="evidence" value="ECO:0007669"/>
    <property type="project" value="UniProtKB-KW"/>
</dbReference>
<dbReference type="GeneID" id="98615387"/>
<dbReference type="Gene3D" id="1.20.141.10">
    <property type="entry name" value="Chitosanase, subunit A, domain 1"/>
    <property type="match status" value="1"/>
</dbReference>
<evidence type="ECO:0000313" key="4">
    <source>
        <dbReference type="Proteomes" id="UP001169760"/>
    </source>
</evidence>
<evidence type="ECO:0000259" key="1">
    <source>
        <dbReference type="Pfam" id="PF05838"/>
    </source>
</evidence>
<dbReference type="SUPFAM" id="SSF53955">
    <property type="entry name" value="Lysozyme-like"/>
    <property type="match status" value="1"/>
</dbReference>
<evidence type="ECO:0000313" key="3">
    <source>
        <dbReference type="EMBL" id="MDO6423823.1"/>
    </source>
</evidence>
<proteinExistence type="predicted"/>
<accession>A0AAW7XBD5</accession>
<dbReference type="Proteomes" id="UP001169760">
    <property type="component" value="Unassembled WGS sequence"/>
</dbReference>
<gene>
    <name evidence="3" type="ORF">Q4521_15170</name>
</gene>
<dbReference type="CDD" id="cd13926">
    <property type="entry name" value="N-acetylmuramidase_GH108"/>
    <property type="match status" value="1"/>
</dbReference>
<protein>
    <submittedName>
        <fullName evidence="3">Glycosyl hydrolase 108 family protein</fullName>
    </submittedName>
</protein>
<sequence>MTIDEMVNTILAHEGGFVNDPDDRGGATNFGVTQLTYAKWLGRPASIADVKAMDIETAKEIYLANYYYKPRINGLPDEIQPLTFDCAINHGPIRAMKFAQTVVNLAGFGLITVDGVCGPETMRRVKAAHAEMGNYFINAMVDERVNFYEAIIERDASQARFRNGWLKRAESFRVPV</sequence>
<keyword evidence="3" id="KW-0378">Hydrolase</keyword>
<dbReference type="EMBL" id="JAUOPB010000011">
    <property type="protein sequence ID" value="MDO6423823.1"/>
    <property type="molecule type" value="Genomic_DNA"/>
</dbReference>
<dbReference type="InterPro" id="IPR008565">
    <property type="entry name" value="TtsA-like_GH18_dom"/>
</dbReference>
<dbReference type="InterPro" id="IPR018537">
    <property type="entry name" value="Peptidoglycan-bd_3"/>
</dbReference>
<feature type="domain" description="TtsA-like Glycoside hydrolase family 108" evidence="1">
    <location>
        <begin position="8"/>
        <end position="91"/>
    </location>
</feature>
<dbReference type="Pfam" id="PF05838">
    <property type="entry name" value="Glyco_hydro_108"/>
    <property type="match status" value="1"/>
</dbReference>
<comment type="caution">
    <text evidence="3">The sequence shown here is derived from an EMBL/GenBank/DDBJ whole genome shotgun (WGS) entry which is preliminary data.</text>
</comment>
<feature type="domain" description="Peptidoglycan binding" evidence="2">
    <location>
        <begin position="111"/>
        <end position="170"/>
    </location>
</feature>
<evidence type="ECO:0000259" key="2">
    <source>
        <dbReference type="Pfam" id="PF09374"/>
    </source>
</evidence>
<dbReference type="RefSeq" id="WP_011470254.1">
    <property type="nucleotide sequence ID" value="NZ_JAHKPP010000040.1"/>
</dbReference>
<name>A0AAW7XBD5_9GAMM</name>
<dbReference type="Pfam" id="PF09374">
    <property type="entry name" value="PG_binding_3"/>
    <property type="match status" value="1"/>
</dbReference>
<organism evidence="3 4">
    <name type="scientific">Saccharophagus degradans</name>
    <dbReference type="NCBI Taxonomy" id="86304"/>
    <lineage>
        <taxon>Bacteria</taxon>
        <taxon>Pseudomonadati</taxon>
        <taxon>Pseudomonadota</taxon>
        <taxon>Gammaproteobacteria</taxon>
        <taxon>Cellvibrionales</taxon>
        <taxon>Cellvibrionaceae</taxon>
        <taxon>Saccharophagus</taxon>
    </lineage>
</organism>
<reference evidence="3" key="1">
    <citation type="submission" date="2023-07" db="EMBL/GenBank/DDBJ databases">
        <title>Genome content predicts the carbon catabolic preferences of heterotrophic bacteria.</title>
        <authorList>
            <person name="Gralka M."/>
        </authorList>
    </citation>
    <scope>NUCLEOTIDE SEQUENCE</scope>
    <source>
        <strain evidence="3">I3M17_2</strain>
    </source>
</reference>
<dbReference type="InterPro" id="IPR023346">
    <property type="entry name" value="Lysozyme-like_dom_sf"/>
</dbReference>
<dbReference type="AlphaFoldDB" id="A0AAW7XBD5"/>